<keyword evidence="3" id="KW-1185">Reference proteome</keyword>
<sequence>MYIGLAHTGIGAAILTVVAIGSVITGFVTKQAAKRAARKGDGQ</sequence>
<protein>
    <submittedName>
        <fullName evidence="2">Uncharacterized protein</fullName>
    </submittedName>
</protein>
<evidence type="ECO:0000313" key="2">
    <source>
        <dbReference type="EMBL" id="GHA01096.1"/>
    </source>
</evidence>
<dbReference type="RefSeq" id="WP_268250011.1">
    <property type="nucleotide sequence ID" value="NZ_BMWH01000020.1"/>
</dbReference>
<reference evidence="2" key="2">
    <citation type="submission" date="2020-09" db="EMBL/GenBank/DDBJ databases">
        <authorList>
            <person name="Sun Q."/>
            <person name="Ohkuma M."/>
        </authorList>
    </citation>
    <scope>NUCLEOTIDE SEQUENCE</scope>
    <source>
        <strain evidence="2">JCM 5016</strain>
    </source>
</reference>
<organism evidence="2 3">
    <name type="scientific">Streptomyces echinoruber</name>
    <dbReference type="NCBI Taxonomy" id="68898"/>
    <lineage>
        <taxon>Bacteria</taxon>
        <taxon>Bacillati</taxon>
        <taxon>Actinomycetota</taxon>
        <taxon>Actinomycetes</taxon>
        <taxon>Kitasatosporales</taxon>
        <taxon>Streptomycetaceae</taxon>
        <taxon>Streptomyces</taxon>
    </lineage>
</organism>
<evidence type="ECO:0000256" key="1">
    <source>
        <dbReference type="SAM" id="Phobius"/>
    </source>
</evidence>
<dbReference type="AlphaFoldDB" id="A0A918VJK9"/>
<evidence type="ECO:0000313" key="3">
    <source>
        <dbReference type="Proteomes" id="UP000623010"/>
    </source>
</evidence>
<accession>A0A918VJK9</accession>
<dbReference type="EMBL" id="BMWH01000020">
    <property type="protein sequence ID" value="GHA01096.1"/>
    <property type="molecule type" value="Genomic_DNA"/>
</dbReference>
<keyword evidence="1" id="KW-1133">Transmembrane helix</keyword>
<keyword evidence="1" id="KW-0472">Membrane</keyword>
<proteinExistence type="predicted"/>
<reference evidence="2" key="1">
    <citation type="journal article" date="2014" name="Int. J. Syst. Evol. Microbiol.">
        <title>Complete genome sequence of Corynebacterium casei LMG S-19264T (=DSM 44701T), isolated from a smear-ripened cheese.</title>
        <authorList>
            <consortium name="US DOE Joint Genome Institute (JGI-PGF)"/>
            <person name="Walter F."/>
            <person name="Albersmeier A."/>
            <person name="Kalinowski J."/>
            <person name="Ruckert C."/>
        </authorList>
    </citation>
    <scope>NUCLEOTIDE SEQUENCE</scope>
    <source>
        <strain evidence="2">JCM 5016</strain>
    </source>
</reference>
<feature type="transmembrane region" description="Helical" evidence="1">
    <location>
        <begin position="6"/>
        <end position="29"/>
    </location>
</feature>
<dbReference type="Proteomes" id="UP000623010">
    <property type="component" value="Unassembled WGS sequence"/>
</dbReference>
<name>A0A918VJK9_9ACTN</name>
<comment type="caution">
    <text evidence="2">The sequence shown here is derived from an EMBL/GenBank/DDBJ whole genome shotgun (WGS) entry which is preliminary data.</text>
</comment>
<gene>
    <name evidence="2" type="ORF">GCM10010389_45530</name>
</gene>
<keyword evidence="1" id="KW-0812">Transmembrane</keyword>